<reference evidence="2" key="5">
    <citation type="submission" date="2018-04" db="UniProtKB">
        <authorList>
            <consortium name="EnsemblFungi"/>
        </authorList>
    </citation>
    <scope>IDENTIFICATION</scope>
    <source>
        <strain evidence="2">R3-111a-1</strain>
    </source>
</reference>
<reference evidence="2" key="4">
    <citation type="journal article" date="2015" name="G3 (Bethesda)">
        <title>Genome sequences of three phytopathogenic species of the Magnaporthaceae family of fungi.</title>
        <authorList>
            <person name="Okagaki L.H."/>
            <person name="Nunes C.C."/>
            <person name="Sailsbery J."/>
            <person name="Clay B."/>
            <person name="Brown D."/>
            <person name="John T."/>
            <person name="Oh Y."/>
            <person name="Young N."/>
            <person name="Fitzgerald M."/>
            <person name="Haas B.J."/>
            <person name="Zeng Q."/>
            <person name="Young S."/>
            <person name="Adiconis X."/>
            <person name="Fan L."/>
            <person name="Levin J.Z."/>
            <person name="Mitchell T.K."/>
            <person name="Okubara P.A."/>
            <person name="Farman M.L."/>
            <person name="Kohn L.M."/>
            <person name="Birren B."/>
            <person name="Ma L.-J."/>
            <person name="Dean R.A."/>
        </authorList>
    </citation>
    <scope>NUCLEOTIDE SEQUENCE</scope>
    <source>
        <strain evidence="2">R3-111a-1</strain>
    </source>
</reference>
<proteinExistence type="predicted"/>
<dbReference type="GeneID" id="20347542"/>
<sequence>MVRASAGIVGEAVRVSQHAIVSPRELALFRTTCLASTLYDVTEPRALSSCLKPQKEKLTRYLFGQR</sequence>
<dbReference type="EnsemblFungi" id="EJT77172">
    <property type="protein sequence ID" value="EJT77172"/>
    <property type="gene ID" value="GGTG_07084"/>
</dbReference>
<organism evidence="1">
    <name type="scientific">Gaeumannomyces tritici (strain R3-111a-1)</name>
    <name type="common">Wheat and barley take-all root rot fungus</name>
    <name type="synonym">Gaeumannomyces graminis var. tritici</name>
    <dbReference type="NCBI Taxonomy" id="644352"/>
    <lineage>
        <taxon>Eukaryota</taxon>
        <taxon>Fungi</taxon>
        <taxon>Dikarya</taxon>
        <taxon>Ascomycota</taxon>
        <taxon>Pezizomycotina</taxon>
        <taxon>Sordariomycetes</taxon>
        <taxon>Sordariomycetidae</taxon>
        <taxon>Magnaporthales</taxon>
        <taxon>Magnaporthaceae</taxon>
        <taxon>Gaeumannomyces</taxon>
    </lineage>
</organism>
<reference evidence="3" key="1">
    <citation type="submission" date="2010-07" db="EMBL/GenBank/DDBJ databases">
        <title>The genome sequence of Gaeumannomyces graminis var. tritici strain R3-111a-1.</title>
        <authorList>
            <consortium name="The Broad Institute Genome Sequencing Platform"/>
            <person name="Ma L.-J."/>
            <person name="Dead R."/>
            <person name="Young S."/>
            <person name="Zeng Q."/>
            <person name="Koehrsen M."/>
            <person name="Alvarado L."/>
            <person name="Berlin A."/>
            <person name="Chapman S.B."/>
            <person name="Chen Z."/>
            <person name="Freedman E."/>
            <person name="Gellesch M."/>
            <person name="Goldberg J."/>
            <person name="Griggs A."/>
            <person name="Gujja S."/>
            <person name="Heilman E.R."/>
            <person name="Heiman D."/>
            <person name="Hepburn T."/>
            <person name="Howarth C."/>
            <person name="Jen D."/>
            <person name="Larson L."/>
            <person name="Mehta T."/>
            <person name="Neiman D."/>
            <person name="Pearson M."/>
            <person name="Roberts A."/>
            <person name="Saif S."/>
            <person name="Shea T."/>
            <person name="Shenoy N."/>
            <person name="Sisk P."/>
            <person name="Stolte C."/>
            <person name="Sykes S."/>
            <person name="Walk T."/>
            <person name="White J."/>
            <person name="Yandava C."/>
            <person name="Haas B."/>
            <person name="Nusbaum C."/>
            <person name="Birren B."/>
        </authorList>
    </citation>
    <scope>NUCLEOTIDE SEQUENCE [LARGE SCALE GENOMIC DNA]</scope>
    <source>
        <strain evidence="3">R3-111a-1</strain>
    </source>
</reference>
<evidence type="ECO:0000313" key="2">
    <source>
        <dbReference type="EnsemblFungi" id="EJT77172"/>
    </source>
</evidence>
<evidence type="ECO:0000313" key="1">
    <source>
        <dbReference type="EMBL" id="EJT77172.1"/>
    </source>
</evidence>
<dbReference type="RefSeq" id="XP_009223172.1">
    <property type="nucleotide sequence ID" value="XM_009224908.1"/>
</dbReference>
<dbReference type="EMBL" id="GL385397">
    <property type="protein sequence ID" value="EJT77172.1"/>
    <property type="molecule type" value="Genomic_DNA"/>
</dbReference>
<accession>J3P0N9</accession>
<evidence type="ECO:0000313" key="3">
    <source>
        <dbReference type="Proteomes" id="UP000006039"/>
    </source>
</evidence>
<keyword evidence="3" id="KW-1185">Reference proteome</keyword>
<dbReference type="VEuPathDB" id="FungiDB:GGTG_07084"/>
<gene>
    <name evidence="2" type="primary">20347542</name>
    <name evidence="1" type="ORF">GGTG_07084</name>
</gene>
<reference evidence="1" key="3">
    <citation type="submission" date="2010-09" db="EMBL/GenBank/DDBJ databases">
        <title>Annotation of Gaeumannomyces graminis var. tritici R3-111a-1.</title>
        <authorList>
            <consortium name="The Broad Institute Genome Sequencing Platform"/>
            <person name="Ma L.-J."/>
            <person name="Dead R."/>
            <person name="Young S.K."/>
            <person name="Zeng Q."/>
            <person name="Gargeya S."/>
            <person name="Fitzgerald M."/>
            <person name="Haas B."/>
            <person name="Abouelleil A."/>
            <person name="Alvarado L."/>
            <person name="Arachchi H.M."/>
            <person name="Berlin A."/>
            <person name="Brown A."/>
            <person name="Chapman S.B."/>
            <person name="Chen Z."/>
            <person name="Dunbar C."/>
            <person name="Freedman E."/>
            <person name="Gearin G."/>
            <person name="Gellesch M."/>
            <person name="Goldberg J."/>
            <person name="Griggs A."/>
            <person name="Gujja S."/>
            <person name="Heiman D."/>
            <person name="Howarth C."/>
            <person name="Larson L."/>
            <person name="Lui A."/>
            <person name="MacDonald P.J.P."/>
            <person name="Mehta T."/>
            <person name="Montmayeur A."/>
            <person name="Murphy C."/>
            <person name="Neiman D."/>
            <person name="Pearson M."/>
            <person name="Priest M."/>
            <person name="Roberts A."/>
            <person name="Saif S."/>
            <person name="Shea T."/>
            <person name="Shenoy N."/>
            <person name="Sisk P."/>
            <person name="Stolte C."/>
            <person name="Sykes S."/>
            <person name="Yandava C."/>
            <person name="Wortman J."/>
            <person name="Nusbaum C."/>
            <person name="Birren B."/>
        </authorList>
    </citation>
    <scope>NUCLEOTIDE SEQUENCE</scope>
    <source>
        <strain evidence="1">R3-111a-1</strain>
    </source>
</reference>
<reference evidence="1" key="2">
    <citation type="submission" date="2010-07" db="EMBL/GenBank/DDBJ databases">
        <authorList>
            <consortium name="The Broad Institute Genome Sequencing Platform"/>
            <consortium name="Broad Institute Genome Sequencing Center for Infectious Disease"/>
            <person name="Ma L.-J."/>
            <person name="Dead R."/>
            <person name="Young S."/>
            <person name="Zeng Q."/>
            <person name="Koehrsen M."/>
            <person name="Alvarado L."/>
            <person name="Berlin A."/>
            <person name="Chapman S.B."/>
            <person name="Chen Z."/>
            <person name="Freedman E."/>
            <person name="Gellesch M."/>
            <person name="Goldberg J."/>
            <person name="Griggs A."/>
            <person name="Gujja S."/>
            <person name="Heilman E.R."/>
            <person name="Heiman D."/>
            <person name="Hepburn T."/>
            <person name="Howarth C."/>
            <person name="Jen D."/>
            <person name="Larson L."/>
            <person name="Mehta T."/>
            <person name="Neiman D."/>
            <person name="Pearson M."/>
            <person name="Roberts A."/>
            <person name="Saif S."/>
            <person name="Shea T."/>
            <person name="Shenoy N."/>
            <person name="Sisk P."/>
            <person name="Stolte C."/>
            <person name="Sykes S."/>
            <person name="Walk T."/>
            <person name="White J."/>
            <person name="Yandava C."/>
            <person name="Haas B."/>
            <person name="Nusbaum C."/>
            <person name="Birren B."/>
        </authorList>
    </citation>
    <scope>NUCLEOTIDE SEQUENCE</scope>
    <source>
        <strain evidence="1">R3-111a-1</strain>
    </source>
</reference>
<name>J3P0N9_GAET3</name>
<dbReference type="HOGENOM" id="CLU_2838088_0_0_1"/>
<dbReference type="AlphaFoldDB" id="J3P0N9"/>
<protein>
    <submittedName>
        <fullName evidence="1 2">Uncharacterized protein</fullName>
    </submittedName>
</protein>
<dbReference type="Proteomes" id="UP000006039">
    <property type="component" value="Unassembled WGS sequence"/>
</dbReference>